<dbReference type="Pfam" id="PF01697">
    <property type="entry name" value="Glyco_transf_92"/>
    <property type="match status" value="1"/>
</dbReference>
<reference evidence="8" key="1">
    <citation type="submission" date="2021-11" db="EMBL/GenBank/DDBJ databases">
        <authorList>
            <consortium name="Genoscope - CEA"/>
            <person name="William W."/>
        </authorList>
    </citation>
    <scope>NUCLEOTIDE SEQUENCE</scope>
</reference>
<evidence type="ECO:0000313" key="8">
    <source>
        <dbReference type="EMBL" id="CAH0373010.1"/>
    </source>
</evidence>
<evidence type="ECO:0000256" key="3">
    <source>
        <dbReference type="ARBA" id="ARBA00022676"/>
    </source>
</evidence>
<comment type="caution">
    <text evidence="8">The sequence shown here is derived from an EMBL/GenBank/DDBJ whole genome shotgun (WGS) entry which is preliminary data.</text>
</comment>
<keyword evidence="5" id="KW-0812">Transmembrane</keyword>
<accession>A0A8J2SJF7</accession>
<dbReference type="PANTHER" id="PTHR21461:SF69">
    <property type="entry name" value="GLYCOSYLTRANSFERASE FAMILY 92 PROTEIN"/>
    <property type="match status" value="1"/>
</dbReference>
<dbReference type="OrthoDB" id="2526284at2759"/>
<organism evidence="8 9">
    <name type="scientific">Pelagomonas calceolata</name>
    <dbReference type="NCBI Taxonomy" id="35677"/>
    <lineage>
        <taxon>Eukaryota</taxon>
        <taxon>Sar</taxon>
        <taxon>Stramenopiles</taxon>
        <taxon>Ochrophyta</taxon>
        <taxon>Pelagophyceae</taxon>
        <taxon>Pelagomonadales</taxon>
        <taxon>Pelagomonadaceae</taxon>
        <taxon>Pelagomonas</taxon>
    </lineage>
</organism>
<name>A0A8J2SJF7_9STRA</name>
<keyword evidence="3" id="KW-0328">Glycosyltransferase</keyword>
<dbReference type="AlphaFoldDB" id="A0A8J2SJF7"/>
<sequence length="569" mass="62686">MRRPRDPRRNKKQRPVAALAGAALIVVVSVPYVALHLPQQRTQRTEATPIIPDELHDQPFAIYDSFVSAKDRCSTATVIAQLDGGPSRRLAVLRAAGLEEWNNKRQELRRSLDGCEACVAGRMRVRPAVKEAAAAHLAKLGGLPQSLECGFGDERWVAAAEHLERSANKGLERKATLIVECPVPRDLMEAACAGRLTIALRTPGRLRPHPAVPLHVQRQATPTFLGACLWATGDAFAERSKRVGTATAKSEEEVATWLALHEVAGVERFLVFDNSKGVHARALKGQFQSPLDAVYAPFIQRGMLEVVPWPDERFLDERVQAATEGNLTAQTFFGRPSQFAAINSCHRRMLAQSVEWVLHADADEYALPSVPSESLQDVLRRQPPATAYAMPSIFYAPCEGSNDGLKSLTCAGRAVMHRRKIIAHARQARLLHPHGVAIGGEAAELDPSKDARLVHARRGYSFDDAYVARAVMGTREGGASRRDTARFDELVRPRLAGPGTVPCVDAPAGRVTSKALPGERRVEMWTRRRDAMEVCDSADKSWRWCWCVDSDVATAWAPRVEAARRRLYG</sequence>
<evidence type="ECO:0008006" key="10">
    <source>
        <dbReference type="Google" id="ProtNLM"/>
    </source>
</evidence>
<evidence type="ECO:0000256" key="4">
    <source>
        <dbReference type="ARBA" id="ARBA00022679"/>
    </source>
</evidence>
<proteinExistence type="inferred from homology"/>
<dbReference type="PANTHER" id="PTHR21461">
    <property type="entry name" value="GLYCOSYLTRANSFERASE FAMILY 92 PROTEIN"/>
    <property type="match status" value="1"/>
</dbReference>
<evidence type="ECO:0000256" key="2">
    <source>
        <dbReference type="ARBA" id="ARBA00007647"/>
    </source>
</evidence>
<evidence type="ECO:0000256" key="6">
    <source>
        <dbReference type="ARBA" id="ARBA00022989"/>
    </source>
</evidence>
<keyword evidence="7" id="KW-0472">Membrane</keyword>
<protein>
    <recommendedName>
        <fullName evidence="10">Glycosyltransferase family 92 protein</fullName>
    </recommendedName>
</protein>
<dbReference type="GO" id="GO:0016757">
    <property type="term" value="F:glycosyltransferase activity"/>
    <property type="evidence" value="ECO:0007669"/>
    <property type="project" value="UniProtKB-KW"/>
</dbReference>
<dbReference type="Proteomes" id="UP000789595">
    <property type="component" value="Unassembled WGS sequence"/>
</dbReference>
<comment type="similarity">
    <text evidence="2">Belongs to the glycosyltransferase 92 family.</text>
</comment>
<evidence type="ECO:0000256" key="7">
    <source>
        <dbReference type="ARBA" id="ARBA00023136"/>
    </source>
</evidence>
<gene>
    <name evidence="8" type="ORF">PECAL_4P01750</name>
</gene>
<keyword evidence="4" id="KW-0808">Transferase</keyword>
<dbReference type="EMBL" id="CAKKNE010000004">
    <property type="protein sequence ID" value="CAH0373010.1"/>
    <property type="molecule type" value="Genomic_DNA"/>
</dbReference>
<dbReference type="GO" id="GO:0005737">
    <property type="term" value="C:cytoplasm"/>
    <property type="evidence" value="ECO:0007669"/>
    <property type="project" value="TreeGrafter"/>
</dbReference>
<keyword evidence="9" id="KW-1185">Reference proteome</keyword>
<dbReference type="InterPro" id="IPR008166">
    <property type="entry name" value="Glyco_transf_92"/>
</dbReference>
<keyword evidence="6" id="KW-1133">Transmembrane helix</keyword>
<comment type="subcellular location">
    <subcellularLocation>
        <location evidence="1">Membrane</location>
        <topology evidence="1">Single-pass membrane protein</topology>
    </subcellularLocation>
</comment>
<evidence type="ECO:0000256" key="5">
    <source>
        <dbReference type="ARBA" id="ARBA00022692"/>
    </source>
</evidence>
<dbReference type="GO" id="GO:0016020">
    <property type="term" value="C:membrane"/>
    <property type="evidence" value="ECO:0007669"/>
    <property type="project" value="UniProtKB-SubCell"/>
</dbReference>
<evidence type="ECO:0000313" key="9">
    <source>
        <dbReference type="Proteomes" id="UP000789595"/>
    </source>
</evidence>
<evidence type="ECO:0000256" key="1">
    <source>
        <dbReference type="ARBA" id="ARBA00004167"/>
    </source>
</evidence>